<proteinExistence type="predicted"/>
<dbReference type="RefSeq" id="WP_078566330.1">
    <property type="nucleotide sequence ID" value="NZ_CP013005.1"/>
</dbReference>
<dbReference type="InterPro" id="IPR033788">
    <property type="entry name" value="VbhA-like"/>
</dbReference>
<accession>A0AA44YXH5</accession>
<dbReference type="EMBL" id="PYJH01000107">
    <property type="protein sequence ID" value="PUE89503.1"/>
    <property type="molecule type" value="Genomic_DNA"/>
</dbReference>
<dbReference type="CDD" id="cd11586">
    <property type="entry name" value="VbhA_like"/>
    <property type="match status" value="1"/>
</dbReference>
<dbReference type="AlphaFoldDB" id="A0AA44YXH5"/>
<organism evidence="2 3">
    <name type="scientific">Xanthomonas campestris pv. malvacearum</name>
    <dbReference type="NCBI Taxonomy" id="86040"/>
    <lineage>
        <taxon>Bacteria</taxon>
        <taxon>Pseudomonadati</taxon>
        <taxon>Pseudomonadota</taxon>
        <taxon>Gammaproteobacteria</taxon>
        <taxon>Lysobacterales</taxon>
        <taxon>Lysobacteraceae</taxon>
        <taxon>Xanthomonas</taxon>
    </lineage>
</organism>
<dbReference type="InterPro" id="IPR043038">
    <property type="entry name" value="VbhA_sf"/>
</dbReference>
<gene>
    <name evidence="2" type="ORF">C7T86_23720</name>
</gene>
<reference evidence="2 3" key="1">
    <citation type="submission" date="2018-03" db="EMBL/GenBank/DDBJ databases">
        <title>Sequencing of reference strains of Xanthomonas.</title>
        <authorList>
            <person name="Studholme D.J."/>
            <person name="Vicente J."/>
            <person name="Sarris P."/>
        </authorList>
    </citation>
    <scope>NUCLEOTIDE SEQUENCE [LARGE SCALE GENOMIC DNA]</scope>
    <source>
        <strain evidence="2 3">WHRI 5232</strain>
    </source>
</reference>
<protein>
    <submittedName>
        <fullName evidence="2">Chromosome segregation protein ParM</fullName>
    </submittedName>
</protein>
<feature type="domain" description="Antitoxin VbhA" evidence="1">
    <location>
        <begin position="17"/>
        <end position="59"/>
    </location>
</feature>
<evidence type="ECO:0000313" key="3">
    <source>
        <dbReference type="Proteomes" id="UP000251513"/>
    </source>
</evidence>
<dbReference type="Proteomes" id="UP000251513">
    <property type="component" value="Unassembled WGS sequence"/>
</dbReference>
<comment type="caution">
    <text evidence="2">The sequence shown here is derived from an EMBL/GenBank/DDBJ whole genome shotgun (WGS) entry which is preliminary data.</text>
</comment>
<name>A0AA44YXH5_XANCM</name>
<dbReference type="Gene3D" id="1.10.8.1050">
    <property type="entry name" value="Antitoxin VbhA-like"/>
    <property type="match status" value="1"/>
</dbReference>
<sequence>MSNASFERISAGERRRRQEAVRYAQASVGLEGFQLTDQVAALAQRFIDGEIELAEFVAALPRDVGRDR</sequence>
<evidence type="ECO:0000313" key="2">
    <source>
        <dbReference type="EMBL" id="PUE89503.1"/>
    </source>
</evidence>
<dbReference type="InterPro" id="IPR041535">
    <property type="entry name" value="VbhA"/>
</dbReference>
<dbReference type="Pfam" id="PF18495">
    <property type="entry name" value="VbhA"/>
    <property type="match status" value="1"/>
</dbReference>
<evidence type="ECO:0000259" key="1">
    <source>
        <dbReference type="Pfam" id="PF18495"/>
    </source>
</evidence>